<protein>
    <submittedName>
        <fullName evidence="1">7166_t:CDS:1</fullName>
    </submittedName>
</protein>
<sequence length="98" mass="11661">NEGSYLYSSILCYTLPPKNYPIPDNYSVKTTWGREKSQQTIQFEEFRDKHTVPVKPAKQYSQQDSVKLKSFEYSVNNQNYFFNFKDDSEQKRAEILNM</sequence>
<keyword evidence="2" id="KW-1185">Reference proteome</keyword>
<feature type="non-terminal residue" evidence="1">
    <location>
        <position position="98"/>
    </location>
</feature>
<comment type="caution">
    <text evidence="1">The sequence shown here is derived from an EMBL/GenBank/DDBJ whole genome shotgun (WGS) entry which is preliminary data.</text>
</comment>
<dbReference type="EMBL" id="CAJVPU010035096">
    <property type="protein sequence ID" value="CAG8727015.1"/>
    <property type="molecule type" value="Genomic_DNA"/>
</dbReference>
<name>A0ACA9Q399_9GLOM</name>
<proteinExistence type="predicted"/>
<organism evidence="1 2">
    <name type="scientific">Dentiscutata heterogama</name>
    <dbReference type="NCBI Taxonomy" id="1316150"/>
    <lineage>
        <taxon>Eukaryota</taxon>
        <taxon>Fungi</taxon>
        <taxon>Fungi incertae sedis</taxon>
        <taxon>Mucoromycota</taxon>
        <taxon>Glomeromycotina</taxon>
        <taxon>Glomeromycetes</taxon>
        <taxon>Diversisporales</taxon>
        <taxon>Gigasporaceae</taxon>
        <taxon>Dentiscutata</taxon>
    </lineage>
</organism>
<accession>A0ACA9Q399</accession>
<evidence type="ECO:0000313" key="1">
    <source>
        <dbReference type="EMBL" id="CAG8727015.1"/>
    </source>
</evidence>
<evidence type="ECO:0000313" key="2">
    <source>
        <dbReference type="Proteomes" id="UP000789702"/>
    </source>
</evidence>
<gene>
    <name evidence="1" type="ORF">DHETER_LOCUS13203</name>
</gene>
<dbReference type="Proteomes" id="UP000789702">
    <property type="component" value="Unassembled WGS sequence"/>
</dbReference>
<feature type="non-terminal residue" evidence="1">
    <location>
        <position position="1"/>
    </location>
</feature>
<reference evidence="1" key="1">
    <citation type="submission" date="2021-06" db="EMBL/GenBank/DDBJ databases">
        <authorList>
            <person name="Kallberg Y."/>
            <person name="Tangrot J."/>
            <person name="Rosling A."/>
        </authorList>
    </citation>
    <scope>NUCLEOTIDE SEQUENCE</scope>
    <source>
        <strain evidence="1">IL203A</strain>
    </source>
</reference>